<reference evidence="2 3" key="1">
    <citation type="submission" date="2023-09" db="EMBL/GenBank/DDBJ databases">
        <title>Pangenome analysis of Batrachochytrium dendrobatidis and related Chytrids.</title>
        <authorList>
            <person name="Yacoub M.N."/>
            <person name="Stajich J.E."/>
            <person name="James T.Y."/>
        </authorList>
    </citation>
    <scope>NUCLEOTIDE SEQUENCE [LARGE SCALE GENOMIC DNA]</scope>
    <source>
        <strain evidence="2 3">JEL0888</strain>
    </source>
</reference>
<evidence type="ECO:0000313" key="2">
    <source>
        <dbReference type="EMBL" id="KAL2912551.1"/>
    </source>
</evidence>
<feature type="region of interest" description="Disordered" evidence="1">
    <location>
        <begin position="423"/>
        <end position="466"/>
    </location>
</feature>
<dbReference type="EMBL" id="JADGIZ020000062">
    <property type="protein sequence ID" value="KAL2912551.1"/>
    <property type="molecule type" value="Genomic_DNA"/>
</dbReference>
<dbReference type="Proteomes" id="UP001527925">
    <property type="component" value="Unassembled WGS sequence"/>
</dbReference>
<sequence>MFQPRAQSPGGGTAHAAEDTDDGAQGYAGGSSPSLMRRLRSRVESGLARLRGKPRAPSPHPEDPQAAPATPPRWRSLFQRRSHSDLRKAAGSPPPPVAASQSSSLPSLPSTLPRVHGLLQRRSNTELKLAAAVSQTPSDQQAPAPAAAMLPRMRSAGERPSSSELRRASLSSTQPAAGLEDPVGTPASLIAADEDAARDLMLACRGAEPAAAIATDEAQPVPSASPAGDTPLSPIDAGDAARPAGPTSADISKDLAGDPEPTAGRTSPLPLREGSLTPIPSLASTSLLGSEPMSEIVEIIETIKTVEVTKKIRMVRLVDNPSAHACAEHQHHPLSSSTPSLTKAPLSSDSAAAADSSPSLASLGADAADQQGTEEIIETIQTVMTTVSTTTSSRTYESPSKPVRKEIRAFRSAVDEAITAAERQQEDMTHPHAPPPNPDPPEYAAFVGPASAEPAAPASASGMSLPLETDEAAVEAVAQVKEASDVGHVATAPTPVLEIVAKPATEPAVEPAVEPVVVVEIFLAAVSEPIADPAVKTAIEEILEPAAGGVAAKPMDAETLELTTKSAEETPAAVEPLDNPATDLADMSGDDRDARLAKPPTLEPTIGSATDLALDGALGAAAELENRPVAEIDDDAGVEVVAHVPVELPASPSIEVAFEPVVEALSHDSVDALLASEAESAVGPAIVPAVEITIESVAESASKSHVVGIATSQPSRNVAMECVGSETVTVAAVVGVAPEAPSATTELVVVQDAGAHSEAANGSLISPPLTPAHDETYDSTVGSTLADSGVMLDEGTPSSLLGLRGGSGAFLEPKPLSRSASTRSARSMHAFATTQSSGRLSHDEGDGSANAERPHQRRMSLHICEDTDKHFEIVVRPKASKMVDSSSTYAASPWLGTSRLWRPTLFAYLTRLIPKPTLGAVLGRTSGLMTGQVIFNTLRRPRMGRRASH</sequence>
<feature type="compositionally biased region" description="Low complexity" evidence="1">
    <location>
        <begin position="158"/>
        <end position="172"/>
    </location>
</feature>
<feature type="compositionally biased region" description="Low complexity" evidence="1">
    <location>
        <begin position="98"/>
        <end position="113"/>
    </location>
</feature>
<feature type="compositionally biased region" description="Low complexity" evidence="1">
    <location>
        <begin position="344"/>
        <end position="369"/>
    </location>
</feature>
<feature type="region of interest" description="Disordered" evidence="1">
    <location>
        <begin position="326"/>
        <end position="370"/>
    </location>
</feature>
<comment type="caution">
    <text evidence="2">The sequence shown here is derived from an EMBL/GenBank/DDBJ whole genome shotgun (WGS) entry which is preliminary data.</text>
</comment>
<keyword evidence="3" id="KW-1185">Reference proteome</keyword>
<organism evidence="2 3">
    <name type="scientific">Polyrhizophydium stewartii</name>
    <dbReference type="NCBI Taxonomy" id="2732419"/>
    <lineage>
        <taxon>Eukaryota</taxon>
        <taxon>Fungi</taxon>
        <taxon>Fungi incertae sedis</taxon>
        <taxon>Chytridiomycota</taxon>
        <taxon>Chytridiomycota incertae sedis</taxon>
        <taxon>Chytridiomycetes</taxon>
        <taxon>Rhizophydiales</taxon>
        <taxon>Rhizophydiales incertae sedis</taxon>
        <taxon>Polyrhizophydium</taxon>
    </lineage>
</organism>
<name>A0ABR4MZ55_9FUNG</name>
<feature type="region of interest" description="Disordered" evidence="1">
    <location>
        <begin position="1"/>
        <end position="187"/>
    </location>
</feature>
<feature type="compositionally biased region" description="Low complexity" evidence="1">
    <location>
        <begin position="817"/>
        <end position="827"/>
    </location>
</feature>
<proteinExistence type="predicted"/>
<feature type="region of interest" description="Disordered" evidence="1">
    <location>
        <begin position="214"/>
        <end position="286"/>
    </location>
</feature>
<evidence type="ECO:0000256" key="1">
    <source>
        <dbReference type="SAM" id="MobiDB-lite"/>
    </source>
</evidence>
<feature type="compositionally biased region" description="Pro residues" evidence="1">
    <location>
        <begin position="432"/>
        <end position="441"/>
    </location>
</feature>
<evidence type="ECO:0000313" key="3">
    <source>
        <dbReference type="Proteomes" id="UP001527925"/>
    </source>
</evidence>
<gene>
    <name evidence="2" type="ORF">HK105_207950</name>
</gene>
<feature type="region of interest" description="Disordered" evidence="1">
    <location>
        <begin position="811"/>
        <end position="855"/>
    </location>
</feature>
<accession>A0ABR4MZ55</accession>
<protein>
    <submittedName>
        <fullName evidence="2">Uncharacterized protein</fullName>
    </submittedName>
</protein>
<feature type="compositionally biased region" description="Low complexity" evidence="1">
    <location>
        <begin position="449"/>
        <end position="461"/>
    </location>
</feature>